<dbReference type="Pfam" id="PF06259">
    <property type="entry name" value="Abhydrolase_8"/>
    <property type="match status" value="1"/>
</dbReference>
<protein>
    <submittedName>
        <fullName evidence="3">Alpha/beta hydrolase</fullName>
    </submittedName>
</protein>
<gene>
    <name evidence="3" type="ORF">SAMN05216499_13810</name>
</gene>
<dbReference type="Proteomes" id="UP000184111">
    <property type="component" value="Unassembled WGS sequence"/>
</dbReference>
<dbReference type="RefSeq" id="WP_073502679.1">
    <property type="nucleotide sequence ID" value="NZ_FRBI01000038.1"/>
</dbReference>
<accession>A0A1M7QME5</accession>
<keyword evidence="3" id="KW-0378">Hydrolase</keyword>
<dbReference type="EMBL" id="FRBI01000038">
    <property type="protein sequence ID" value="SHN32607.1"/>
    <property type="molecule type" value="Genomic_DNA"/>
</dbReference>
<sequence>MDVSALKFLKTAQFEGLADGYRALSDMADQGKGDIENGISAKMRVAKLAGVSADAAHRQLSEVAENFHYIQVECGLVSTALRAFVADITPAKVKFDAAVADAAAHTFTVGDDGSVTYPEGGEDKGKPVHGGTVTGAADASVRAIDHQAAHFDPNPHHAVAQDIADRISDALREATAADDKWAPQLRKLMADDDLTVSAADWADAQKDMAGVDKDAASYLSHLKPPPKHGKPQDNADWWKSLSPQDQADYLAAYPDRTGALDGLPATVRDEANRTLLAETRGNYQMQLDSIPPPPKEVWADIADPSGRGVHTPEWTVWNAVYGDKYRDLSHIRGRLKGMDAIQARFDATGTDGLPEAYLLGFDPEGKGDGKVIVANGNPDTADHTAIYVPGTTSKLDKIGGDINRGVNLWQASNQEDSGAKISTITWFDYNAPDDIPAATDDKYAHAGAPELRQFLDGNAAAHQAATGSHAHTTLIGHSYGSTLIGDTAKYAYPDHQVGVADPLPVDDVIAVGSPGMQAEHPGDLGLDPTHMWAEGGGGLDHVVRDGGRFMGLGGGGNIPTDPAFGGNLMASDAHNHSAYWNMDNGKPSVSLKNQAEVVVGRYDNVKLTHQSPYGAPR</sequence>
<organism evidence="3 4">
    <name type="scientific">Actinacidiphila paucisporea</name>
    <dbReference type="NCBI Taxonomy" id="310782"/>
    <lineage>
        <taxon>Bacteria</taxon>
        <taxon>Bacillati</taxon>
        <taxon>Actinomycetota</taxon>
        <taxon>Actinomycetes</taxon>
        <taxon>Kitasatosporales</taxon>
        <taxon>Streptomycetaceae</taxon>
        <taxon>Actinacidiphila</taxon>
    </lineage>
</organism>
<reference evidence="3 4" key="1">
    <citation type="submission" date="2016-11" db="EMBL/GenBank/DDBJ databases">
        <authorList>
            <person name="Jaros S."/>
            <person name="Januszkiewicz K."/>
            <person name="Wedrychowicz H."/>
        </authorList>
    </citation>
    <scope>NUCLEOTIDE SEQUENCE [LARGE SCALE GENOMIC DNA]</scope>
    <source>
        <strain evidence="3 4">CGMCC 4.2025</strain>
    </source>
</reference>
<keyword evidence="4" id="KW-1185">Reference proteome</keyword>
<evidence type="ECO:0000256" key="1">
    <source>
        <dbReference type="SAM" id="MobiDB-lite"/>
    </source>
</evidence>
<evidence type="ECO:0000313" key="4">
    <source>
        <dbReference type="Proteomes" id="UP000184111"/>
    </source>
</evidence>
<dbReference type="GO" id="GO:0016787">
    <property type="term" value="F:hydrolase activity"/>
    <property type="evidence" value="ECO:0007669"/>
    <property type="project" value="UniProtKB-KW"/>
</dbReference>
<dbReference type="InterPro" id="IPR010427">
    <property type="entry name" value="DUF1023"/>
</dbReference>
<feature type="region of interest" description="Disordered" evidence="1">
    <location>
        <begin position="114"/>
        <end position="133"/>
    </location>
</feature>
<feature type="domain" description="DUF1023" evidence="2">
    <location>
        <begin position="366"/>
        <end position="534"/>
    </location>
</feature>
<proteinExistence type="predicted"/>
<dbReference type="AlphaFoldDB" id="A0A1M7QME5"/>
<name>A0A1M7QME5_9ACTN</name>
<evidence type="ECO:0000313" key="3">
    <source>
        <dbReference type="EMBL" id="SHN32607.1"/>
    </source>
</evidence>
<evidence type="ECO:0000259" key="2">
    <source>
        <dbReference type="Pfam" id="PF06259"/>
    </source>
</evidence>
<dbReference type="STRING" id="310782.SAMN05216499_13810"/>
<feature type="region of interest" description="Disordered" evidence="1">
    <location>
        <begin position="220"/>
        <end position="239"/>
    </location>
</feature>